<dbReference type="EMBL" id="MU003692">
    <property type="protein sequence ID" value="KAF2817985.1"/>
    <property type="molecule type" value="Genomic_DNA"/>
</dbReference>
<dbReference type="GeneID" id="54459598"/>
<reference evidence="1 3" key="1">
    <citation type="journal article" date="2020" name="Stud. Mycol.">
        <title>101 Dothideomycetes genomes: a test case for predicting lifestyles and emergence of pathogens.</title>
        <authorList>
            <person name="Haridas S."/>
            <person name="Albert R."/>
            <person name="Binder M."/>
            <person name="Bloem J."/>
            <person name="Labutti K."/>
            <person name="Salamov A."/>
            <person name="Andreopoulos B."/>
            <person name="Baker S."/>
            <person name="Barry K."/>
            <person name="Bills G."/>
            <person name="Bluhm B."/>
            <person name="Cannon C."/>
            <person name="Castanera R."/>
            <person name="Culley D."/>
            <person name="Daum C."/>
            <person name="Ezra D."/>
            <person name="Gonzalez J."/>
            <person name="Henrissat B."/>
            <person name="Kuo A."/>
            <person name="Liang C."/>
            <person name="Lipzen A."/>
            <person name="Lutzoni F."/>
            <person name="Magnuson J."/>
            <person name="Mondo S."/>
            <person name="Nolan M."/>
            <person name="Ohm R."/>
            <person name="Pangilinan J."/>
            <person name="Park H.-J."/>
            <person name="Ramirez L."/>
            <person name="Alfaro M."/>
            <person name="Sun H."/>
            <person name="Tritt A."/>
            <person name="Yoshinaga Y."/>
            <person name="Zwiers L.-H."/>
            <person name="Turgeon B."/>
            <person name="Goodwin S."/>
            <person name="Spatafora J."/>
            <person name="Crous P."/>
            <person name="Grigoriev I."/>
        </authorList>
    </citation>
    <scope>NUCLEOTIDE SEQUENCE</scope>
    <source>
        <strain evidence="1 3">CBS 304.34</strain>
    </source>
</reference>
<evidence type="ECO:0000313" key="1">
    <source>
        <dbReference type="EMBL" id="KAF2817985.1"/>
    </source>
</evidence>
<gene>
    <name evidence="1 3" type="ORF">BDZ99DRAFT_457551</name>
</gene>
<proteinExistence type="predicted"/>
<sequence>MTQPVDTTRRSVLHPAILRVCKQLQDEGSAVYSKNTFAIKERTTWTHLYPQLDLSRIANLGTIKPNIKHIELAVTLVNYRPLGYLAADQGHLDKTWSFEHTPELVFAYTSRNHPPLNGNKWPFFLARTDPDNFAADLRALVMQPEYRLANAAYMRLDHRGLFNPPVGLGVVNVETLALACAGIERWMFGMEFADGARAAAFRTYPLAALLASVVAVRPPVKKIILRKLGAAKGELEALMVYLRGGAATPSSVSLWHSLSIWNCAGTLGLERRFPWHDGRTRWGNIAWTEWSKRAWRVLLVEYEWVFEA</sequence>
<dbReference type="AlphaFoldDB" id="A0A6A6ZCF2"/>
<name>A0A6A6ZCF2_9PEZI</name>
<evidence type="ECO:0000313" key="2">
    <source>
        <dbReference type="Proteomes" id="UP000504636"/>
    </source>
</evidence>
<dbReference type="OrthoDB" id="2951834at2759"/>
<accession>A0A6A6ZCF2</accession>
<reference evidence="3" key="3">
    <citation type="submission" date="2025-04" db="UniProtKB">
        <authorList>
            <consortium name="RefSeq"/>
        </authorList>
    </citation>
    <scope>IDENTIFICATION</scope>
    <source>
        <strain evidence="3">CBS 304.34</strain>
    </source>
</reference>
<organism evidence="1">
    <name type="scientific">Mytilinidion resinicola</name>
    <dbReference type="NCBI Taxonomy" id="574789"/>
    <lineage>
        <taxon>Eukaryota</taxon>
        <taxon>Fungi</taxon>
        <taxon>Dikarya</taxon>
        <taxon>Ascomycota</taxon>
        <taxon>Pezizomycotina</taxon>
        <taxon>Dothideomycetes</taxon>
        <taxon>Pleosporomycetidae</taxon>
        <taxon>Mytilinidiales</taxon>
        <taxon>Mytilinidiaceae</taxon>
        <taxon>Mytilinidion</taxon>
    </lineage>
</organism>
<keyword evidence="2" id="KW-1185">Reference proteome</keyword>
<dbReference type="Proteomes" id="UP000504636">
    <property type="component" value="Unplaced"/>
</dbReference>
<protein>
    <submittedName>
        <fullName evidence="1 3">Uncharacterized protein</fullName>
    </submittedName>
</protein>
<evidence type="ECO:0000313" key="3">
    <source>
        <dbReference type="RefSeq" id="XP_033584949.1"/>
    </source>
</evidence>
<reference evidence="3" key="2">
    <citation type="submission" date="2020-04" db="EMBL/GenBank/DDBJ databases">
        <authorList>
            <consortium name="NCBI Genome Project"/>
        </authorList>
    </citation>
    <scope>NUCLEOTIDE SEQUENCE</scope>
    <source>
        <strain evidence="3">CBS 304.34</strain>
    </source>
</reference>
<dbReference type="RefSeq" id="XP_033584949.1">
    <property type="nucleotide sequence ID" value="XM_033718705.1"/>
</dbReference>